<evidence type="ECO:0000256" key="4">
    <source>
        <dbReference type="ARBA" id="ARBA00022679"/>
    </source>
</evidence>
<dbReference type="Proteomes" id="UP000041254">
    <property type="component" value="Unassembled WGS sequence"/>
</dbReference>
<dbReference type="InterPro" id="IPR007120">
    <property type="entry name" value="DNA-dir_RNAP_su2_dom"/>
</dbReference>
<dbReference type="GO" id="GO:0006351">
    <property type="term" value="P:DNA-templated transcription"/>
    <property type="evidence" value="ECO:0007669"/>
    <property type="project" value="InterPro"/>
</dbReference>
<dbReference type="Pfam" id="PF00562">
    <property type="entry name" value="RNA_pol_Rpb2_6"/>
    <property type="match status" value="1"/>
</dbReference>
<sequence length="137" mass="15714">MFEEVQHLFAHFGPATTVTKEESCCARSFCRTSALTPTRWPGRPTTSATWSTGCSWGDSYGFRRPTYYALGYQKHGMEVLFNGYTGRRLNARVFIVPTYYQRLKHMVDDKIHSRVRGPVVMLSRQPMEGRAREGGLR</sequence>
<evidence type="ECO:0000256" key="2">
    <source>
        <dbReference type="ARBA" id="ARBA00012418"/>
    </source>
</evidence>
<dbReference type="PANTHER" id="PTHR20856">
    <property type="entry name" value="DNA-DIRECTED RNA POLYMERASE I SUBUNIT 2"/>
    <property type="match status" value="1"/>
</dbReference>
<keyword evidence="3" id="KW-0240">DNA-directed RNA polymerase</keyword>
<organism evidence="8 9">
    <name type="scientific">Vitrella brassicaformis (strain CCMP3155)</name>
    <dbReference type="NCBI Taxonomy" id="1169540"/>
    <lineage>
        <taxon>Eukaryota</taxon>
        <taxon>Sar</taxon>
        <taxon>Alveolata</taxon>
        <taxon>Colpodellida</taxon>
        <taxon>Vitrellaceae</taxon>
        <taxon>Vitrella</taxon>
    </lineage>
</organism>
<dbReference type="AlphaFoldDB" id="A0A0G4FZT8"/>
<evidence type="ECO:0000313" key="8">
    <source>
        <dbReference type="EMBL" id="CEM21158.1"/>
    </source>
</evidence>
<evidence type="ECO:0000259" key="7">
    <source>
        <dbReference type="Pfam" id="PF00562"/>
    </source>
</evidence>
<dbReference type="EC" id="2.7.7.6" evidence="2"/>
<dbReference type="SUPFAM" id="SSF64484">
    <property type="entry name" value="beta and beta-prime subunits of DNA dependent RNA-polymerase"/>
    <property type="match status" value="1"/>
</dbReference>
<evidence type="ECO:0000256" key="5">
    <source>
        <dbReference type="ARBA" id="ARBA00022695"/>
    </source>
</evidence>
<gene>
    <name evidence="8" type="ORF">Vbra_21834</name>
</gene>
<keyword evidence="6" id="KW-0804">Transcription</keyword>
<dbReference type="PhylomeDB" id="A0A0G4FZT8"/>
<dbReference type="OrthoDB" id="354126at2759"/>
<keyword evidence="9" id="KW-1185">Reference proteome</keyword>
<evidence type="ECO:0000256" key="1">
    <source>
        <dbReference type="ARBA" id="ARBA00006835"/>
    </source>
</evidence>
<dbReference type="GO" id="GO:0003677">
    <property type="term" value="F:DNA binding"/>
    <property type="evidence" value="ECO:0007669"/>
    <property type="project" value="InterPro"/>
</dbReference>
<dbReference type="GO" id="GO:0003899">
    <property type="term" value="F:DNA-directed RNA polymerase activity"/>
    <property type="evidence" value="ECO:0007669"/>
    <property type="project" value="UniProtKB-EC"/>
</dbReference>
<dbReference type="VEuPathDB" id="CryptoDB:Vbra_21834"/>
<dbReference type="InParanoid" id="A0A0G4FZT8"/>
<comment type="similarity">
    <text evidence="1">Belongs to the RNA polymerase beta chain family.</text>
</comment>
<evidence type="ECO:0000313" key="9">
    <source>
        <dbReference type="Proteomes" id="UP000041254"/>
    </source>
</evidence>
<dbReference type="EMBL" id="CDMY01000536">
    <property type="protein sequence ID" value="CEM21158.1"/>
    <property type="molecule type" value="Genomic_DNA"/>
</dbReference>
<evidence type="ECO:0000256" key="6">
    <source>
        <dbReference type="ARBA" id="ARBA00023163"/>
    </source>
</evidence>
<dbReference type="InterPro" id="IPR015712">
    <property type="entry name" value="DNA-dir_RNA_pol_su2"/>
</dbReference>
<keyword evidence="4" id="KW-0808">Transferase</keyword>
<evidence type="ECO:0000256" key="3">
    <source>
        <dbReference type="ARBA" id="ARBA00022478"/>
    </source>
</evidence>
<dbReference type="STRING" id="1169540.A0A0G4FZT8"/>
<accession>A0A0G4FZT8</accession>
<protein>
    <recommendedName>
        <fullName evidence="2">DNA-directed RNA polymerase</fullName>
        <ecNumber evidence="2">2.7.7.6</ecNumber>
    </recommendedName>
</protein>
<proteinExistence type="inferred from homology"/>
<dbReference type="GO" id="GO:0000428">
    <property type="term" value="C:DNA-directed RNA polymerase complex"/>
    <property type="evidence" value="ECO:0007669"/>
    <property type="project" value="UniProtKB-KW"/>
</dbReference>
<dbReference type="GO" id="GO:0032549">
    <property type="term" value="F:ribonucleoside binding"/>
    <property type="evidence" value="ECO:0007669"/>
    <property type="project" value="InterPro"/>
</dbReference>
<feature type="domain" description="DNA-directed RNA polymerase subunit 2 hybrid-binding" evidence="7">
    <location>
        <begin position="70"/>
        <end position="132"/>
    </location>
</feature>
<dbReference type="Gene3D" id="2.40.270.10">
    <property type="entry name" value="DNA-directed RNA polymerase, subunit 2, domain 6"/>
    <property type="match status" value="1"/>
</dbReference>
<dbReference type="InterPro" id="IPR037033">
    <property type="entry name" value="DNA-dir_RNAP_su2_hyb_sf"/>
</dbReference>
<name>A0A0G4FZT8_VITBC</name>
<reference evidence="8 9" key="1">
    <citation type="submission" date="2014-11" db="EMBL/GenBank/DDBJ databases">
        <authorList>
            <person name="Zhu J."/>
            <person name="Qi W."/>
            <person name="Song R."/>
        </authorList>
    </citation>
    <scope>NUCLEOTIDE SEQUENCE [LARGE SCALE GENOMIC DNA]</scope>
</reference>
<keyword evidence="5" id="KW-0548">Nucleotidyltransferase</keyword>